<evidence type="ECO:0000256" key="3">
    <source>
        <dbReference type="ARBA" id="ARBA00021330"/>
    </source>
</evidence>
<dbReference type="Pfam" id="PF08242">
    <property type="entry name" value="Methyltransf_12"/>
    <property type="match status" value="1"/>
</dbReference>
<comment type="similarity">
    <text evidence="2">Belongs to the methyltransferase superfamily. HEN1 family.</text>
</comment>
<dbReference type="PANTHER" id="PTHR21404">
    <property type="entry name" value="HEN1"/>
    <property type="match status" value="1"/>
</dbReference>
<comment type="cofactor">
    <cofactor evidence="1">
        <name>Mg(2+)</name>
        <dbReference type="ChEBI" id="CHEBI:18420"/>
    </cofactor>
</comment>
<feature type="region of interest" description="Disordered" evidence="13">
    <location>
        <begin position="451"/>
        <end position="482"/>
    </location>
</feature>
<evidence type="ECO:0000256" key="11">
    <source>
        <dbReference type="ARBA" id="ARBA00035025"/>
    </source>
</evidence>
<protein>
    <recommendedName>
        <fullName evidence="3">Small RNA 2'-O-methyltransferase</fullName>
        <ecNumber evidence="11">2.1.1.386</ecNumber>
    </recommendedName>
</protein>
<dbReference type="SUPFAM" id="SSF53335">
    <property type="entry name" value="S-adenosyl-L-methionine-dependent methyltransferases"/>
    <property type="match status" value="1"/>
</dbReference>
<keyword evidence="5" id="KW-0808">Transferase</keyword>
<feature type="compositionally biased region" description="Acidic residues" evidence="13">
    <location>
        <begin position="245"/>
        <end position="259"/>
    </location>
</feature>
<keyword evidence="4" id="KW-0489">Methyltransferase</keyword>
<evidence type="ECO:0000256" key="2">
    <source>
        <dbReference type="ARBA" id="ARBA00009026"/>
    </source>
</evidence>
<evidence type="ECO:0000256" key="1">
    <source>
        <dbReference type="ARBA" id="ARBA00001946"/>
    </source>
</evidence>
<evidence type="ECO:0000256" key="10">
    <source>
        <dbReference type="ARBA" id="ARBA00023158"/>
    </source>
</evidence>
<evidence type="ECO:0000256" key="6">
    <source>
        <dbReference type="ARBA" id="ARBA00022691"/>
    </source>
</evidence>
<evidence type="ECO:0000259" key="15">
    <source>
        <dbReference type="Pfam" id="PF12623"/>
    </source>
</evidence>
<name>A0ABX1VAJ6_9PLAN</name>
<evidence type="ECO:0000313" key="17">
    <source>
        <dbReference type="Proteomes" id="UP000609651"/>
    </source>
</evidence>
<dbReference type="Proteomes" id="UP000609651">
    <property type="component" value="Unassembled WGS sequence"/>
</dbReference>
<feature type="domain" description="Hen1 N-terminal" evidence="15">
    <location>
        <begin position="1"/>
        <end position="238"/>
    </location>
</feature>
<evidence type="ECO:0000256" key="4">
    <source>
        <dbReference type="ARBA" id="ARBA00022603"/>
    </source>
</evidence>
<accession>A0ABX1VAJ6</accession>
<dbReference type="InterPro" id="IPR024026">
    <property type="entry name" value="3'-RNA_MeTfrase_Hen1_bac"/>
</dbReference>
<dbReference type="InterPro" id="IPR013217">
    <property type="entry name" value="Methyltransf_12"/>
</dbReference>
<dbReference type="Gene3D" id="3.30.1610.20">
    <property type="entry name" value="Hen1, N-terminal domain"/>
    <property type="match status" value="1"/>
</dbReference>
<gene>
    <name evidence="16" type="ORF">LzC2_11410</name>
</gene>
<keyword evidence="6" id="KW-0949">S-adenosyl-L-methionine</keyword>
<keyword evidence="10" id="KW-0943">RNA-mediated gene silencing</keyword>
<dbReference type="EC" id="2.1.1.386" evidence="11"/>
<comment type="caution">
    <text evidence="16">The sequence shown here is derived from an EMBL/GenBank/DDBJ whole genome shotgun (WGS) entry which is preliminary data.</text>
</comment>
<keyword evidence="17" id="KW-1185">Reference proteome</keyword>
<feature type="region of interest" description="Disordered" evidence="13">
    <location>
        <begin position="243"/>
        <end position="267"/>
    </location>
</feature>
<dbReference type="InterPro" id="IPR038546">
    <property type="entry name" value="Hen1_N_sf"/>
</dbReference>
<evidence type="ECO:0000313" key="16">
    <source>
        <dbReference type="EMBL" id="NNJ25079.1"/>
    </source>
</evidence>
<evidence type="ECO:0000256" key="13">
    <source>
        <dbReference type="SAM" id="MobiDB-lite"/>
    </source>
</evidence>
<keyword evidence="7" id="KW-0479">Metal-binding</keyword>
<evidence type="ECO:0000259" key="14">
    <source>
        <dbReference type="Pfam" id="PF08242"/>
    </source>
</evidence>
<dbReference type="Pfam" id="PF12623">
    <property type="entry name" value="Hen1_L"/>
    <property type="match status" value="1"/>
</dbReference>
<dbReference type="InterPro" id="IPR024740">
    <property type="entry name" value="Hen1_N"/>
</dbReference>
<organism evidence="16 17">
    <name type="scientific">Alienimonas chondri</name>
    <dbReference type="NCBI Taxonomy" id="2681879"/>
    <lineage>
        <taxon>Bacteria</taxon>
        <taxon>Pseudomonadati</taxon>
        <taxon>Planctomycetota</taxon>
        <taxon>Planctomycetia</taxon>
        <taxon>Planctomycetales</taxon>
        <taxon>Planctomycetaceae</taxon>
        <taxon>Alienimonas</taxon>
    </lineage>
</organism>
<evidence type="ECO:0000256" key="9">
    <source>
        <dbReference type="ARBA" id="ARBA00022884"/>
    </source>
</evidence>
<comment type="catalytic activity">
    <reaction evidence="12">
        <text>small RNA 3'-end nucleotide + S-adenosyl-L-methionine = small RNA 3'-end 2'-O-methylnucleotide + S-adenosyl-L-homocysteine + H(+)</text>
        <dbReference type="Rhea" id="RHEA:37887"/>
        <dbReference type="Rhea" id="RHEA-COMP:10415"/>
        <dbReference type="Rhea" id="RHEA-COMP:10416"/>
        <dbReference type="ChEBI" id="CHEBI:15378"/>
        <dbReference type="ChEBI" id="CHEBI:57856"/>
        <dbReference type="ChEBI" id="CHEBI:59789"/>
        <dbReference type="ChEBI" id="CHEBI:74896"/>
        <dbReference type="ChEBI" id="CHEBI:74898"/>
        <dbReference type="EC" id="2.1.1.386"/>
    </reaction>
</comment>
<dbReference type="PANTHER" id="PTHR21404:SF3">
    <property type="entry name" value="SMALL RNA 2'-O-METHYLTRANSFERASE"/>
    <property type="match status" value="1"/>
</dbReference>
<reference evidence="16 17" key="1">
    <citation type="journal article" date="2020" name="Syst. Appl. Microbiol.">
        <title>Alienimonas chondri sp. nov., a novel planctomycete isolated from the biofilm of the red alga Chondrus crispus.</title>
        <authorList>
            <person name="Vitorino I."/>
            <person name="Albuquerque L."/>
            <person name="Wiegand S."/>
            <person name="Kallscheuer N."/>
            <person name="da Costa M.S."/>
            <person name="Lobo-da-Cunha A."/>
            <person name="Jogler C."/>
            <person name="Lage O.M."/>
        </authorList>
    </citation>
    <scope>NUCLEOTIDE SEQUENCE [LARGE SCALE GENOMIC DNA]</scope>
    <source>
        <strain evidence="16 17">LzC2</strain>
    </source>
</reference>
<keyword evidence="8" id="KW-0460">Magnesium</keyword>
<evidence type="ECO:0000256" key="8">
    <source>
        <dbReference type="ARBA" id="ARBA00022842"/>
    </source>
</evidence>
<dbReference type="InterPro" id="IPR026610">
    <property type="entry name" value="Hen1"/>
</dbReference>
<evidence type="ECO:0000256" key="12">
    <source>
        <dbReference type="ARBA" id="ARBA00048418"/>
    </source>
</evidence>
<proteinExistence type="inferred from homology"/>
<keyword evidence="9" id="KW-0694">RNA-binding</keyword>
<dbReference type="CDD" id="cd02440">
    <property type="entry name" value="AdoMet_MTases"/>
    <property type="match status" value="1"/>
</dbReference>
<dbReference type="EMBL" id="WTPX01000024">
    <property type="protein sequence ID" value="NNJ25079.1"/>
    <property type="molecule type" value="Genomic_DNA"/>
</dbReference>
<dbReference type="Gene3D" id="3.40.50.150">
    <property type="entry name" value="Vaccinia Virus protein VP39"/>
    <property type="match status" value="1"/>
</dbReference>
<sequence length="482" mass="52843">MFFSLATTAPQAADLGYLLQKHPERVFRKSLSVGEATVFYPEATDDRCEVCLLLEPDSVKLARDAMKHGNGGGYADAKPYLAGSLLSVAIGRCFNSALGGRAKEKTERLTEDWPVTVSVPALPCRGGPDAVRAAFEPLGYSCDFAAPPLDPERPEWGDSAVHQVTLTGRQPIPAVLNHLAVLLPALEGDRHHFIGDAEVEQLVRRGGEWLAEHPLRDKLVAFSLKRKPSLIAEALERLDAAFADESTEEEPDASNEEGGEVAPAKQPRVRLPKLHTLRLDAIRDVLAEPARGISSVVDLGCGEGKLLRKLIAEPRFTRILGMDVSAPQLARTEERLKLDRSDRRERVTLIQGSLTLRDDRLSGFDAAALCEVIEHLDPHRLDLVAASVFGCAAPKVVVLTTPNREYNAVWEALPAGTFRHADHRFEWDRAEFAAWTDAVAARHRYAVERRPVGEEHPDHGPPSQMAIFTKTSTRAAETGEDG</sequence>
<dbReference type="NCBIfam" id="TIGR04074">
    <property type="entry name" value="bacter_Hen1"/>
    <property type="match status" value="1"/>
</dbReference>
<dbReference type="RefSeq" id="WP_171184695.1">
    <property type="nucleotide sequence ID" value="NZ_WTPX01000024.1"/>
</dbReference>
<evidence type="ECO:0000256" key="5">
    <source>
        <dbReference type="ARBA" id="ARBA00022679"/>
    </source>
</evidence>
<dbReference type="InterPro" id="IPR029063">
    <property type="entry name" value="SAM-dependent_MTases_sf"/>
</dbReference>
<feature type="domain" description="Methyltransferase type 12" evidence="14">
    <location>
        <begin position="297"/>
        <end position="384"/>
    </location>
</feature>
<evidence type="ECO:0000256" key="7">
    <source>
        <dbReference type="ARBA" id="ARBA00022723"/>
    </source>
</evidence>